<keyword evidence="4" id="KW-1185">Reference proteome</keyword>
<dbReference type="GO" id="GO:0016757">
    <property type="term" value="F:glycosyltransferase activity"/>
    <property type="evidence" value="ECO:0007669"/>
    <property type="project" value="UniProtKB-KW"/>
</dbReference>
<dbReference type="EMBL" id="JBHSQH010000001">
    <property type="protein sequence ID" value="MFC5971146.1"/>
    <property type="molecule type" value="Genomic_DNA"/>
</dbReference>
<dbReference type="InterPro" id="IPR050194">
    <property type="entry name" value="Glycosyltransferase_grp1"/>
</dbReference>
<dbReference type="CDD" id="cd03801">
    <property type="entry name" value="GT4_PimA-like"/>
    <property type="match status" value="1"/>
</dbReference>
<evidence type="ECO:0000259" key="2">
    <source>
        <dbReference type="Pfam" id="PF13439"/>
    </source>
</evidence>
<sequence length="367" mass="39924">MRILYLTEETISFSGAMVRGGAIHVRNVVAALRERGHDVTLVDWNPAPEYPFQHSVVPRVGPVEGPLRTLVRAVTVGRRRAPDVVVSKTRKTYLPGLLAARALGVPHAVHVGSTLGSVDGSLRDRLDAGSVEARLRAPHDGYLVVCEYIARQLRRRGIAADRIHDVRNAVDVERFSSTGPSLPEEYADRVPDGGFRIGFVGGLHRYKGVFDLLEATERCAADVRAVVAGDGPARERLERRGGDALTLLGAVPYEHVPALYRAVDAFVLPSHTEGLPRVVLEAQATETPVVATRVGGVPEIVDDGETGLLCSPRSPAELAAAIDRLATDDEERRRLGSAGRQAVEAGFTWSELYDRYERSLSRLVNDE</sequence>
<feature type="domain" description="Glycosyl transferase family 1" evidence="1">
    <location>
        <begin position="191"/>
        <end position="341"/>
    </location>
</feature>
<evidence type="ECO:0000313" key="3">
    <source>
        <dbReference type="EMBL" id="MFC5971146.1"/>
    </source>
</evidence>
<reference evidence="3 4" key="1">
    <citation type="journal article" date="2019" name="Int. J. Syst. Evol. Microbiol.">
        <title>The Global Catalogue of Microorganisms (GCM) 10K type strain sequencing project: providing services to taxonomists for standard genome sequencing and annotation.</title>
        <authorList>
            <consortium name="The Broad Institute Genomics Platform"/>
            <consortium name="The Broad Institute Genome Sequencing Center for Infectious Disease"/>
            <person name="Wu L."/>
            <person name="Ma J."/>
        </authorList>
    </citation>
    <scope>NUCLEOTIDE SEQUENCE [LARGE SCALE GENOMIC DNA]</scope>
    <source>
        <strain evidence="3 4">CGMCC 1.12543</strain>
    </source>
</reference>
<gene>
    <name evidence="3" type="ORF">ACFPYI_07350</name>
</gene>
<evidence type="ECO:0000259" key="1">
    <source>
        <dbReference type="Pfam" id="PF00534"/>
    </source>
</evidence>
<proteinExistence type="predicted"/>
<dbReference type="PANTHER" id="PTHR45947">
    <property type="entry name" value="SULFOQUINOVOSYL TRANSFERASE SQD2"/>
    <property type="match status" value="1"/>
</dbReference>
<dbReference type="InterPro" id="IPR001296">
    <property type="entry name" value="Glyco_trans_1"/>
</dbReference>
<evidence type="ECO:0000313" key="4">
    <source>
        <dbReference type="Proteomes" id="UP001596099"/>
    </source>
</evidence>
<dbReference type="Proteomes" id="UP001596099">
    <property type="component" value="Unassembled WGS sequence"/>
</dbReference>
<dbReference type="Gene3D" id="3.40.50.2000">
    <property type="entry name" value="Glycogen Phosphorylase B"/>
    <property type="match status" value="2"/>
</dbReference>
<dbReference type="Pfam" id="PF13439">
    <property type="entry name" value="Glyco_transf_4"/>
    <property type="match status" value="1"/>
</dbReference>
<protein>
    <submittedName>
        <fullName evidence="3">Glycosyltransferase family 4 protein</fullName>
        <ecNumber evidence="3">2.4.-.-</ecNumber>
    </submittedName>
</protein>
<dbReference type="PANTHER" id="PTHR45947:SF3">
    <property type="entry name" value="SULFOQUINOVOSYL TRANSFERASE SQD2"/>
    <property type="match status" value="1"/>
</dbReference>
<dbReference type="RefSeq" id="WP_247414057.1">
    <property type="nucleotide sequence ID" value="NZ_JALLGW010000001.1"/>
</dbReference>
<dbReference type="Pfam" id="PF00534">
    <property type="entry name" value="Glycos_transf_1"/>
    <property type="match status" value="1"/>
</dbReference>
<organism evidence="3 4">
    <name type="scientific">Halomarina salina</name>
    <dbReference type="NCBI Taxonomy" id="1872699"/>
    <lineage>
        <taxon>Archaea</taxon>
        <taxon>Methanobacteriati</taxon>
        <taxon>Methanobacteriota</taxon>
        <taxon>Stenosarchaea group</taxon>
        <taxon>Halobacteria</taxon>
        <taxon>Halobacteriales</taxon>
        <taxon>Natronomonadaceae</taxon>
        <taxon>Halomarina</taxon>
    </lineage>
</organism>
<name>A0ABD5RL79_9EURY</name>
<keyword evidence="3" id="KW-0328">Glycosyltransferase</keyword>
<comment type="caution">
    <text evidence="3">The sequence shown here is derived from an EMBL/GenBank/DDBJ whole genome shotgun (WGS) entry which is preliminary data.</text>
</comment>
<keyword evidence="3" id="KW-0808">Transferase</keyword>
<dbReference type="SUPFAM" id="SSF53756">
    <property type="entry name" value="UDP-Glycosyltransferase/glycogen phosphorylase"/>
    <property type="match status" value="1"/>
</dbReference>
<accession>A0ABD5RL79</accession>
<dbReference type="AlphaFoldDB" id="A0ABD5RL79"/>
<dbReference type="EC" id="2.4.-.-" evidence="3"/>
<feature type="domain" description="Glycosyltransferase subfamily 4-like N-terminal" evidence="2">
    <location>
        <begin position="19"/>
        <end position="174"/>
    </location>
</feature>
<dbReference type="InterPro" id="IPR028098">
    <property type="entry name" value="Glyco_trans_4-like_N"/>
</dbReference>